<dbReference type="InterPro" id="IPR010982">
    <property type="entry name" value="Lambda_DNA-bd_dom_sf"/>
</dbReference>
<dbReference type="PROSITE" id="PS50943">
    <property type="entry name" value="HTH_CROC1"/>
    <property type="match status" value="1"/>
</dbReference>
<organism evidence="2 3">
    <name type="scientific">Actinoallomurus spadix</name>
    <dbReference type="NCBI Taxonomy" id="79912"/>
    <lineage>
        <taxon>Bacteria</taxon>
        <taxon>Bacillati</taxon>
        <taxon>Actinomycetota</taxon>
        <taxon>Actinomycetes</taxon>
        <taxon>Streptosporangiales</taxon>
        <taxon>Thermomonosporaceae</taxon>
        <taxon>Actinoallomurus</taxon>
    </lineage>
</organism>
<dbReference type="Pfam" id="PF13560">
    <property type="entry name" value="HTH_31"/>
    <property type="match status" value="1"/>
</dbReference>
<name>A0ABN0W9B1_9ACTN</name>
<evidence type="ECO:0000313" key="2">
    <source>
        <dbReference type="EMBL" id="GAA0329759.1"/>
    </source>
</evidence>
<dbReference type="RefSeq" id="WP_252806815.1">
    <property type="nucleotide sequence ID" value="NZ_BAAABM010000015.1"/>
</dbReference>
<sequence length="266" mass="28854">MTGNHLTPRAFVAKELRRAREQKGMTQAALAKAIYASDSLVAAWESGRRIPKPKYVPPLIEVLGIDAILARVITELVTGDAPEWLGRLLEIETRSSSLSTYQPLLVPGLLQTGDYAREVLLRSGRHYPDVDELVQARLDRQTILTADDAPLLVAIMDESVLRRPVGGPDVMREQLAHLLAVAECPGVVIQIVPSGVGAYPGLAGGFLILGFDGREAVYVDDAFSGDIIEAAADVATMKRVWEALRVEALPGKQSVDLLAEVAKQWT</sequence>
<dbReference type="SUPFAM" id="SSF47413">
    <property type="entry name" value="lambda repressor-like DNA-binding domains"/>
    <property type="match status" value="1"/>
</dbReference>
<accession>A0ABN0W9B1</accession>
<dbReference type="InterPro" id="IPR001387">
    <property type="entry name" value="Cro/C1-type_HTH"/>
</dbReference>
<dbReference type="SMART" id="SM00530">
    <property type="entry name" value="HTH_XRE"/>
    <property type="match status" value="1"/>
</dbReference>
<proteinExistence type="predicted"/>
<dbReference type="Gene3D" id="1.10.260.40">
    <property type="entry name" value="lambda repressor-like DNA-binding domains"/>
    <property type="match status" value="1"/>
</dbReference>
<dbReference type="CDD" id="cd00093">
    <property type="entry name" value="HTH_XRE"/>
    <property type="match status" value="1"/>
</dbReference>
<evidence type="ECO:0000259" key="1">
    <source>
        <dbReference type="PROSITE" id="PS50943"/>
    </source>
</evidence>
<dbReference type="Proteomes" id="UP001501822">
    <property type="component" value="Unassembled WGS sequence"/>
</dbReference>
<dbReference type="InterPro" id="IPR043917">
    <property type="entry name" value="DUF5753"/>
</dbReference>
<comment type="caution">
    <text evidence="2">The sequence shown here is derived from an EMBL/GenBank/DDBJ whole genome shotgun (WGS) entry which is preliminary data.</text>
</comment>
<reference evidence="2 3" key="1">
    <citation type="journal article" date="2019" name="Int. J. Syst. Evol. Microbiol.">
        <title>The Global Catalogue of Microorganisms (GCM) 10K type strain sequencing project: providing services to taxonomists for standard genome sequencing and annotation.</title>
        <authorList>
            <consortium name="The Broad Institute Genomics Platform"/>
            <consortium name="The Broad Institute Genome Sequencing Center for Infectious Disease"/>
            <person name="Wu L."/>
            <person name="Ma J."/>
        </authorList>
    </citation>
    <scope>NUCLEOTIDE SEQUENCE [LARGE SCALE GENOMIC DNA]</scope>
    <source>
        <strain evidence="2 3">JCM 3146</strain>
    </source>
</reference>
<protein>
    <submittedName>
        <fullName evidence="2">Helix-turn-helix transcriptional regulator</fullName>
    </submittedName>
</protein>
<dbReference type="Pfam" id="PF19054">
    <property type="entry name" value="DUF5753"/>
    <property type="match status" value="1"/>
</dbReference>
<feature type="domain" description="HTH cro/C1-type" evidence="1">
    <location>
        <begin position="16"/>
        <end position="70"/>
    </location>
</feature>
<dbReference type="EMBL" id="BAAABM010000015">
    <property type="protein sequence ID" value="GAA0329759.1"/>
    <property type="molecule type" value="Genomic_DNA"/>
</dbReference>
<evidence type="ECO:0000313" key="3">
    <source>
        <dbReference type="Proteomes" id="UP001501822"/>
    </source>
</evidence>
<keyword evidence="3" id="KW-1185">Reference proteome</keyword>
<gene>
    <name evidence="2" type="ORF">GCM10010151_19490</name>
</gene>